<dbReference type="SUPFAM" id="SSF47459">
    <property type="entry name" value="HLH, helix-loop-helix DNA-binding domain"/>
    <property type="match status" value="1"/>
</dbReference>
<dbReference type="InterPro" id="IPR036638">
    <property type="entry name" value="HLH_DNA-bd_sf"/>
</dbReference>
<dbReference type="SMART" id="SM00353">
    <property type="entry name" value="HLH"/>
    <property type="match status" value="1"/>
</dbReference>
<dbReference type="InterPro" id="IPR011598">
    <property type="entry name" value="bHLH_dom"/>
</dbReference>
<dbReference type="GO" id="GO:0045944">
    <property type="term" value="P:positive regulation of transcription by RNA polymerase II"/>
    <property type="evidence" value="ECO:0007669"/>
    <property type="project" value="TreeGrafter"/>
</dbReference>
<dbReference type="GO" id="GO:0005634">
    <property type="term" value="C:nucleus"/>
    <property type="evidence" value="ECO:0007669"/>
    <property type="project" value="TreeGrafter"/>
</dbReference>
<name>A0A9P1J275_9PELO</name>
<evidence type="ECO:0000313" key="2">
    <source>
        <dbReference type="EMBL" id="CAI5454388.1"/>
    </source>
</evidence>
<dbReference type="PROSITE" id="PS50888">
    <property type="entry name" value="BHLH"/>
    <property type="match status" value="1"/>
</dbReference>
<evidence type="ECO:0000313" key="3">
    <source>
        <dbReference type="Proteomes" id="UP001152747"/>
    </source>
</evidence>
<dbReference type="InterPro" id="IPR050359">
    <property type="entry name" value="bHLH_transcription_factors"/>
</dbReference>
<dbReference type="AlphaFoldDB" id="A0A9P1J275"/>
<dbReference type="GO" id="GO:0070888">
    <property type="term" value="F:E-box binding"/>
    <property type="evidence" value="ECO:0007669"/>
    <property type="project" value="TreeGrafter"/>
</dbReference>
<organism evidence="2 3">
    <name type="scientific">Caenorhabditis angaria</name>
    <dbReference type="NCBI Taxonomy" id="860376"/>
    <lineage>
        <taxon>Eukaryota</taxon>
        <taxon>Metazoa</taxon>
        <taxon>Ecdysozoa</taxon>
        <taxon>Nematoda</taxon>
        <taxon>Chromadorea</taxon>
        <taxon>Rhabditida</taxon>
        <taxon>Rhabditina</taxon>
        <taxon>Rhabditomorpha</taxon>
        <taxon>Rhabditoidea</taxon>
        <taxon>Rhabditidae</taxon>
        <taxon>Peloderinae</taxon>
        <taxon>Caenorhabditis</taxon>
    </lineage>
</organism>
<dbReference type="Proteomes" id="UP001152747">
    <property type="component" value="Unassembled WGS sequence"/>
</dbReference>
<dbReference type="GO" id="GO:0046983">
    <property type="term" value="F:protein dimerization activity"/>
    <property type="evidence" value="ECO:0007669"/>
    <property type="project" value="InterPro"/>
</dbReference>
<proteinExistence type="predicted"/>
<evidence type="ECO:0000259" key="1">
    <source>
        <dbReference type="PROSITE" id="PS50888"/>
    </source>
</evidence>
<reference evidence="2" key="1">
    <citation type="submission" date="2022-11" db="EMBL/GenBank/DDBJ databases">
        <authorList>
            <person name="Kikuchi T."/>
        </authorList>
    </citation>
    <scope>NUCLEOTIDE SEQUENCE</scope>
    <source>
        <strain evidence="2">PS1010</strain>
    </source>
</reference>
<gene>
    <name evidence="2" type="ORF">CAMP_LOCUS17025</name>
</gene>
<dbReference type="PANTHER" id="PTHR19290">
    <property type="entry name" value="BASIC HELIX-LOOP-HELIX PROTEIN NEUROGENIN-RELATED"/>
    <property type="match status" value="1"/>
</dbReference>
<dbReference type="GO" id="GO:0000981">
    <property type="term" value="F:DNA-binding transcription factor activity, RNA polymerase II-specific"/>
    <property type="evidence" value="ECO:0007669"/>
    <property type="project" value="TreeGrafter"/>
</dbReference>
<dbReference type="GO" id="GO:0007423">
    <property type="term" value="P:sensory organ development"/>
    <property type="evidence" value="ECO:0007669"/>
    <property type="project" value="TreeGrafter"/>
</dbReference>
<dbReference type="PANTHER" id="PTHR19290:SF163">
    <property type="entry name" value="BASIC HELIX-LOOP-HELIX NEURAL TRANSCRIPTION FACTOR TAP"/>
    <property type="match status" value="1"/>
</dbReference>
<accession>A0A9P1J275</accession>
<dbReference type="Gene3D" id="4.10.280.10">
    <property type="entry name" value="Helix-loop-helix DNA-binding domain"/>
    <property type="match status" value="1"/>
</dbReference>
<protein>
    <recommendedName>
        <fullName evidence="1">BHLH domain-containing protein</fullName>
    </recommendedName>
</protein>
<dbReference type="GO" id="GO:0061564">
    <property type="term" value="P:axon development"/>
    <property type="evidence" value="ECO:0007669"/>
    <property type="project" value="TreeGrafter"/>
</dbReference>
<feature type="domain" description="BHLH" evidence="1">
    <location>
        <begin position="12"/>
        <end position="64"/>
    </location>
</feature>
<dbReference type="OrthoDB" id="5865790at2759"/>
<keyword evidence="3" id="KW-1185">Reference proteome</keyword>
<sequence length="119" mass="14251">MFSYETSLREKNRRLLANSRERRRVHTLNDMYQQLLSLLPPAAKRIKLSRVQILREAINYINSLRAYLMLENIEGISAEVLFPHAFSRRIYDNRLQSYRRIFIPSEDFIQHSTPIDNNQ</sequence>
<dbReference type="EMBL" id="CANHGI010000006">
    <property type="protein sequence ID" value="CAI5454388.1"/>
    <property type="molecule type" value="Genomic_DNA"/>
</dbReference>
<dbReference type="Pfam" id="PF00010">
    <property type="entry name" value="HLH"/>
    <property type="match status" value="1"/>
</dbReference>
<comment type="caution">
    <text evidence="2">The sequence shown here is derived from an EMBL/GenBank/DDBJ whole genome shotgun (WGS) entry which is preliminary data.</text>
</comment>